<keyword evidence="4" id="KW-1185">Reference proteome</keyword>
<protein>
    <submittedName>
        <fullName evidence="2">Uncharacterized protein</fullName>
    </submittedName>
</protein>
<dbReference type="Proteomes" id="UP001281130">
    <property type="component" value="Unassembled WGS sequence"/>
</dbReference>
<organism evidence="2 4">
    <name type="scientific">Rubrobacter radiotolerans</name>
    <name type="common">Arthrobacter radiotolerans</name>
    <dbReference type="NCBI Taxonomy" id="42256"/>
    <lineage>
        <taxon>Bacteria</taxon>
        <taxon>Bacillati</taxon>
        <taxon>Actinomycetota</taxon>
        <taxon>Rubrobacteria</taxon>
        <taxon>Rubrobacterales</taxon>
        <taxon>Rubrobacteraceae</taxon>
        <taxon>Rubrobacter</taxon>
    </lineage>
</organism>
<feature type="transmembrane region" description="Helical" evidence="1">
    <location>
        <begin position="20"/>
        <end position="51"/>
    </location>
</feature>
<dbReference type="STRING" id="42256.RradSPS_1994"/>
<dbReference type="OrthoDB" id="10010644at2"/>
<feature type="transmembrane region" description="Helical" evidence="1">
    <location>
        <begin position="72"/>
        <end position="94"/>
    </location>
</feature>
<proteinExistence type="predicted"/>
<accession>A0A023X479</accession>
<evidence type="ECO:0000256" key="1">
    <source>
        <dbReference type="SAM" id="Phobius"/>
    </source>
</evidence>
<dbReference type="EMBL" id="CP007514">
    <property type="protein sequence ID" value="AHY47277.1"/>
    <property type="molecule type" value="Genomic_DNA"/>
</dbReference>
<dbReference type="AlphaFoldDB" id="A0A023X479"/>
<dbReference type="EMBL" id="JAWXXX010000001">
    <property type="protein sequence ID" value="MDX5894682.1"/>
    <property type="molecule type" value="Genomic_DNA"/>
</dbReference>
<evidence type="ECO:0000313" key="3">
    <source>
        <dbReference type="EMBL" id="MDX5894682.1"/>
    </source>
</evidence>
<evidence type="ECO:0000313" key="2">
    <source>
        <dbReference type="EMBL" id="AHY47277.1"/>
    </source>
</evidence>
<evidence type="ECO:0000313" key="4">
    <source>
        <dbReference type="Proteomes" id="UP000025229"/>
    </source>
</evidence>
<name>A0A023X479_RUBRA</name>
<dbReference type="RefSeq" id="WP_038682418.1">
    <property type="nucleotide sequence ID" value="NZ_CP007514.1"/>
</dbReference>
<dbReference type="Proteomes" id="UP000025229">
    <property type="component" value="Chromosome"/>
</dbReference>
<dbReference type="HOGENOM" id="CLU_1814397_0_0_11"/>
<dbReference type="KEGG" id="rrd:RradSPS_1994"/>
<gene>
    <name evidence="2" type="ORF">RradSPS_1994</name>
    <name evidence="3" type="ORF">SIL72_11685</name>
</gene>
<keyword evidence="1" id="KW-1133">Transmembrane helix</keyword>
<keyword evidence="1" id="KW-0472">Membrane</keyword>
<keyword evidence="1" id="KW-0812">Transmembrane</keyword>
<feature type="transmembrane region" description="Helical" evidence="1">
    <location>
        <begin position="119"/>
        <end position="147"/>
    </location>
</feature>
<reference evidence="2 4" key="1">
    <citation type="submission" date="2014-03" db="EMBL/GenBank/DDBJ databases">
        <title>Complete genome sequence of the Radio-Resistant Rubrobacter radiotolerans RSPS-4.</title>
        <authorList>
            <person name="Egas C.C."/>
            <person name="Barroso C.C."/>
            <person name="Froufe H.J.C."/>
            <person name="Pacheco J.J."/>
            <person name="Albuquerque L.L."/>
            <person name="da Costa M.M.S."/>
        </authorList>
    </citation>
    <scope>NUCLEOTIDE SEQUENCE [LARGE SCALE GENOMIC DNA]</scope>
    <source>
        <strain evidence="2 4">RSPS-4</strain>
    </source>
</reference>
<sequence length="153" mass="15147">MDRREGDGGRGDQVTRIGMIWGGIGGVIGFIVSLFGSFAGIVAAIFVGLSCGRRAGAAGEPNSGAMSGLKSGALAAPLFAMGAAAGAVVAAQQIGSSEIAATLSEVLNVEVSNDEAWNLYLIGTAVAAVIQVSLLIGVSAAAAAWVARKRPSS</sequence>
<reference evidence="3" key="2">
    <citation type="submission" date="2023-11" db="EMBL/GenBank/DDBJ databases">
        <title>MicrobeMod: A computational toolkit for identifying prokaryotic methylation and restriction-modification with nanopore sequencing.</title>
        <authorList>
            <person name="Crits-Christoph A."/>
            <person name="Kang S.C."/>
            <person name="Lee H."/>
            <person name="Ostrov N."/>
        </authorList>
    </citation>
    <scope>NUCLEOTIDE SEQUENCE</scope>
    <source>
        <strain evidence="3">ATCC 51242</strain>
    </source>
</reference>